<dbReference type="OrthoDB" id="5290200at2"/>
<dbReference type="SUPFAM" id="SSF55326">
    <property type="entry name" value="PurM N-terminal domain-like"/>
    <property type="match status" value="1"/>
</dbReference>
<dbReference type="InterPro" id="IPR036921">
    <property type="entry name" value="PurM-like_N_sf"/>
</dbReference>
<feature type="binding site" evidence="2">
    <location>
        <position position="63"/>
    </location>
    <ligand>
        <name>substrate</name>
    </ligand>
</feature>
<dbReference type="CDD" id="cd02194">
    <property type="entry name" value="ThiL"/>
    <property type="match status" value="1"/>
</dbReference>
<dbReference type="KEGG" id="htl:HPTL_1909"/>
<feature type="binding site" evidence="2">
    <location>
        <begin position="130"/>
        <end position="131"/>
    </location>
    <ligand>
        <name>ATP</name>
        <dbReference type="ChEBI" id="CHEBI:30616"/>
    </ligand>
</feature>
<comment type="function">
    <text evidence="2">Catalyzes the ATP-dependent phosphorylation of thiamine-monophosphate (TMP) to form thiamine-pyrophosphate (TPP), the active form of vitamin B1.</text>
</comment>
<feature type="binding site" evidence="2">
    <location>
        <position position="54"/>
    </location>
    <ligand>
        <name>Mg(2+)</name>
        <dbReference type="ChEBI" id="CHEBI:18420"/>
        <label>4</label>
    </ligand>
</feature>
<feature type="binding site" evidence="2">
    <location>
        <position position="220"/>
    </location>
    <ligand>
        <name>Mg(2+)</name>
        <dbReference type="ChEBI" id="CHEBI:18420"/>
        <label>3</label>
    </ligand>
</feature>
<reference evidence="4 5" key="1">
    <citation type="submission" date="2018-04" db="EMBL/GenBank/DDBJ databases">
        <title>Complete genome sequence of Hydrogenophilus thermoluteolus TH-1.</title>
        <authorList>
            <person name="Arai H."/>
        </authorList>
    </citation>
    <scope>NUCLEOTIDE SEQUENCE [LARGE SCALE GENOMIC DNA]</scope>
    <source>
        <strain evidence="4 5">TH-1</strain>
    </source>
</reference>
<accession>A0A2Z6E086</accession>
<dbReference type="EC" id="2.7.4.16" evidence="2"/>
<dbReference type="HAMAP" id="MF_02128">
    <property type="entry name" value="TMP_kinase"/>
    <property type="match status" value="1"/>
</dbReference>
<feature type="binding site" evidence="2">
    <location>
        <position position="84"/>
    </location>
    <ligand>
        <name>Mg(2+)</name>
        <dbReference type="ChEBI" id="CHEBI:18420"/>
        <label>3</label>
    </ligand>
</feature>
<dbReference type="GO" id="GO:0009228">
    <property type="term" value="P:thiamine biosynthetic process"/>
    <property type="evidence" value="ECO:0007669"/>
    <property type="project" value="UniProtKB-KW"/>
</dbReference>
<keyword evidence="2" id="KW-0067">ATP-binding</keyword>
<sequence>MGKIDEFALIARFFRSCAPPEPSILGIGDDAALLPCASALRGNRDDASATLALTTDTLVAGSHFLPDFAPQDLGWKALAVNLSDLAAMGAEPTAFLLALTLPRYDPEWLEGFAYGVQACAQRYGVALIGGDTTRGPLAITITALGVVPWQAAIRRSTAQVGDDLWVSGQPGRAALGLAVRTGRLSGDLPGCSEWIAALERPQPRIALGLALRGIATAMLDISDGLTQDAHHLVETRPELTLCVEEAALPLAPLVAQGAPAEKAWAALLGGGDDYELLFTANPRHRTAVAEAARRAGVSVHRIGSVVPRSIPEASPLVLVRRDGTRTTLPPQGWDPFRVAEPLDLDIQPESFS</sequence>
<feature type="binding site" evidence="2">
    <location>
        <position position="131"/>
    </location>
    <ligand>
        <name>Mg(2+)</name>
        <dbReference type="ChEBI" id="CHEBI:18420"/>
        <label>1</label>
    </ligand>
</feature>
<gene>
    <name evidence="2" type="primary">thiL</name>
    <name evidence="4" type="ORF">HPTL_1909</name>
</gene>
<feature type="binding site" evidence="2">
    <location>
        <position position="333"/>
    </location>
    <ligand>
        <name>substrate</name>
    </ligand>
</feature>
<feature type="binding site" evidence="2">
    <location>
        <position position="30"/>
    </location>
    <ligand>
        <name>Mg(2+)</name>
        <dbReference type="ChEBI" id="CHEBI:18420"/>
        <label>3</label>
    </ligand>
</feature>
<dbReference type="InterPro" id="IPR036676">
    <property type="entry name" value="PurM-like_C_sf"/>
</dbReference>
<dbReference type="GO" id="GO:0005524">
    <property type="term" value="F:ATP binding"/>
    <property type="evidence" value="ECO:0007669"/>
    <property type="project" value="UniProtKB-UniRule"/>
</dbReference>
<evidence type="ECO:0000313" key="5">
    <source>
        <dbReference type="Proteomes" id="UP000262004"/>
    </source>
</evidence>
<feature type="binding site" evidence="2">
    <location>
        <position position="272"/>
    </location>
    <ligand>
        <name>substrate</name>
    </ligand>
</feature>
<keyword evidence="2" id="KW-0460">Magnesium</keyword>
<evidence type="ECO:0000313" key="4">
    <source>
        <dbReference type="EMBL" id="BBD78163.1"/>
    </source>
</evidence>
<dbReference type="AlphaFoldDB" id="A0A2Z6E086"/>
<dbReference type="NCBIfam" id="TIGR01379">
    <property type="entry name" value="thiL"/>
    <property type="match status" value="1"/>
</dbReference>
<feature type="binding site" evidence="2">
    <location>
        <position position="56"/>
    </location>
    <ligand>
        <name>Mg(2+)</name>
        <dbReference type="ChEBI" id="CHEBI:18420"/>
        <label>1</label>
    </ligand>
</feature>
<comment type="caution">
    <text evidence="2">Lacks conserved residue(s) required for the propagation of feature annotation.</text>
</comment>
<comment type="pathway">
    <text evidence="2">Cofactor biosynthesis; thiamine diphosphate biosynthesis; thiamine diphosphate from thiamine phosphate: step 1/1.</text>
</comment>
<feature type="binding site" evidence="2">
    <location>
        <position position="30"/>
    </location>
    <ligand>
        <name>Mg(2+)</name>
        <dbReference type="ChEBI" id="CHEBI:18420"/>
        <label>4</label>
    </ligand>
</feature>
<organism evidence="4 5">
    <name type="scientific">Hydrogenophilus thermoluteolus</name>
    <name type="common">Pseudomonas hydrogenothermophila</name>
    <dbReference type="NCBI Taxonomy" id="297"/>
    <lineage>
        <taxon>Bacteria</taxon>
        <taxon>Pseudomonadati</taxon>
        <taxon>Pseudomonadota</taxon>
        <taxon>Hydrogenophilia</taxon>
        <taxon>Hydrogenophilales</taxon>
        <taxon>Hydrogenophilaceae</taxon>
        <taxon>Hydrogenophilus</taxon>
    </lineage>
</organism>
<keyword evidence="5" id="KW-1185">Reference proteome</keyword>
<evidence type="ECO:0000259" key="3">
    <source>
        <dbReference type="Pfam" id="PF00586"/>
    </source>
</evidence>
<feature type="binding site" evidence="2">
    <location>
        <position position="222"/>
    </location>
    <ligand>
        <name>ATP</name>
        <dbReference type="ChEBI" id="CHEBI:30616"/>
    </ligand>
</feature>
<dbReference type="Gene3D" id="3.90.650.10">
    <property type="entry name" value="PurM-like C-terminal domain"/>
    <property type="match status" value="1"/>
</dbReference>
<feature type="binding site" evidence="2">
    <location>
        <position position="155"/>
    </location>
    <ligand>
        <name>ATP</name>
        <dbReference type="ChEBI" id="CHEBI:30616"/>
    </ligand>
</feature>
<feature type="binding site" evidence="2">
    <location>
        <position position="55"/>
    </location>
    <ligand>
        <name>Mg(2+)</name>
        <dbReference type="ChEBI" id="CHEBI:18420"/>
        <label>1</label>
    </ligand>
</feature>
<keyword evidence="1 2" id="KW-0784">Thiamine biosynthesis</keyword>
<keyword evidence="2" id="KW-0547">Nucleotide-binding</keyword>
<keyword evidence="2" id="KW-0479">Metal-binding</keyword>
<dbReference type="EMBL" id="AP018558">
    <property type="protein sequence ID" value="BBD78163.1"/>
    <property type="molecule type" value="Genomic_DNA"/>
</dbReference>
<proteinExistence type="inferred from homology"/>
<comment type="similarity">
    <text evidence="2">Belongs to the thiamine-monophosphate kinase family.</text>
</comment>
<dbReference type="GO" id="GO:0009030">
    <property type="term" value="F:thiamine-phosphate kinase activity"/>
    <property type="evidence" value="ECO:0007669"/>
    <property type="project" value="UniProtKB-UniRule"/>
</dbReference>
<feature type="binding site" evidence="2">
    <location>
        <position position="84"/>
    </location>
    <ligand>
        <name>Mg(2+)</name>
        <dbReference type="ChEBI" id="CHEBI:18420"/>
        <label>2</label>
    </ligand>
</feature>
<dbReference type="InterPro" id="IPR006283">
    <property type="entry name" value="ThiL-like"/>
</dbReference>
<feature type="domain" description="PurM-like N-terminal" evidence="3">
    <location>
        <begin position="28"/>
        <end position="147"/>
    </location>
</feature>
<dbReference type="SUPFAM" id="SSF56042">
    <property type="entry name" value="PurM C-terminal domain-like"/>
    <property type="match status" value="1"/>
</dbReference>
<dbReference type="InterPro" id="IPR016188">
    <property type="entry name" value="PurM-like_N"/>
</dbReference>
<dbReference type="GO" id="GO:0009229">
    <property type="term" value="P:thiamine diphosphate biosynthetic process"/>
    <property type="evidence" value="ECO:0007669"/>
    <property type="project" value="UniProtKB-UniRule"/>
</dbReference>
<comment type="catalytic activity">
    <reaction evidence="2">
        <text>thiamine phosphate + ATP = thiamine diphosphate + ADP</text>
        <dbReference type="Rhea" id="RHEA:15913"/>
        <dbReference type="ChEBI" id="CHEBI:30616"/>
        <dbReference type="ChEBI" id="CHEBI:37575"/>
        <dbReference type="ChEBI" id="CHEBI:58937"/>
        <dbReference type="ChEBI" id="CHEBI:456216"/>
        <dbReference type="EC" id="2.7.4.16"/>
    </reaction>
</comment>
<dbReference type="Gene3D" id="3.30.1330.10">
    <property type="entry name" value="PurM-like, N-terminal domain"/>
    <property type="match status" value="1"/>
</dbReference>
<name>A0A2Z6E086_HYDTE</name>
<dbReference type="Proteomes" id="UP000262004">
    <property type="component" value="Chromosome"/>
</dbReference>
<feature type="binding site" evidence="2">
    <location>
        <position position="56"/>
    </location>
    <ligand>
        <name>Mg(2+)</name>
        <dbReference type="ChEBI" id="CHEBI:18420"/>
        <label>2</label>
    </ligand>
</feature>
<keyword evidence="2 4" id="KW-0418">Kinase</keyword>
<dbReference type="GO" id="GO:0000287">
    <property type="term" value="F:magnesium ion binding"/>
    <property type="evidence" value="ECO:0007669"/>
    <property type="project" value="UniProtKB-UniRule"/>
</dbReference>
<dbReference type="Pfam" id="PF00586">
    <property type="entry name" value="AIRS"/>
    <property type="match status" value="1"/>
</dbReference>
<feature type="binding site" evidence="2">
    <location>
        <position position="223"/>
    </location>
    <ligand>
        <name>Mg(2+)</name>
        <dbReference type="ChEBI" id="CHEBI:18420"/>
        <label>5</label>
    </ligand>
</feature>
<comment type="miscellaneous">
    <text evidence="2">Reaction mechanism of ThiL seems to utilize a direct, inline transfer of the gamma-phosphate of ATP to TMP rather than a phosphorylated enzyme intermediate.</text>
</comment>
<evidence type="ECO:0000256" key="1">
    <source>
        <dbReference type="ARBA" id="ARBA00022977"/>
    </source>
</evidence>
<dbReference type="PIRSF" id="PIRSF005303">
    <property type="entry name" value="Thiam_monoph_kin"/>
    <property type="match status" value="1"/>
</dbReference>
<dbReference type="PANTHER" id="PTHR30270">
    <property type="entry name" value="THIAMINE-MONOPHOSPHATE KINASE"/>
    <property type="match status" value="1"/>
</dbReference>
<dbReference type="PANTHER" id="PTHR30270:SF0">
    <property type="entry name" value="THIAMINE-MONOPHOSPHATE KINASE"/>
    <property type="match status" value="1"/>
</dbReference>
<dbReference type="UniPathway" id="UPA00060">
    <property type="reaction ID" value="UER00142"/>
</dbReference>
<dbReference type="RefSeq" id="WP_119335819.1">
    <property type="nucleotide sequence ID" value="NZ_AP018558.1"/>
</dbReference>
<protein>
    <recommendedName>
        <fullName evidence="2">Thiamine-monophosphate kinase</fullName>
        <shortName evidence="2">TMP kinase</shortName>
        <shortName evidence="2">Thiamine-phosphate kinase</shortName>
        <ecNumber evidence="2">2.7.4.16</ecNumber>
    </recommendedName>
</protein>
<evidence type="ECO:0000256" key="2">
    <source>
        <dbReference type="HAMAP-Rule" id="MF_02128"/>
    </source>
</evidence>
<feature type="binding site" evidence="2">
    <location>
        <position position="84"/>
    </location>
    <ligand>
        <name>Mg(2+)</name>
        <dbReference type="ChEBI" id="CHEBI:18420"/>
        <label>4</label>
    </ligand>
</feature>
<keyword evidence="2" id="KW-0808">Transferase</keyword>